<proteinExistence type="predicted"/>
<accession>A0AAV9C7C6</accession>
<protein>
    <submittedName>
        <fullName evidence="1">Uncharacterized protein</fullName>
    </submittedName>
</protein>
<dbReference type="EMBL" id="JAUJYO010000021">
    <property type="protein sequence ID" value="KAK1284179.1"/>
    <property type="molecule type" value="Genomic_DNA"/>
</dbReference>
<evidence type="ECO:0000313" key="1">
    <source>
        <dbReference type="EMBL" id="KAK1284179.1"/>
    </source>
</evidence>
<dbReference type="Proteomes" id="UP001180020">
    <property type="component" value="Unassembled WGS sequence"/>
</dbReference>
<sequence>MHIQTAPYSNGVQLLAALTFSFQQTVGMGQRLISRQIAIDPEEDGVHRSNVCQVSFH</sequence>
<reference evidence="1" key="1">
    <citation type="journal article" date="2023" name="Nat. Commun.">
        <title>Diploid and tetraploid genomes of Acorus and the evolution of monocots.</title>
        <authorList>
            <person name="Ma L."/>
            <person name="Liu K.W."/>
            <person name="Li Z."/>
            <person name="Hsiao Y.Y."/>
            <person name="Qi Y."/>
            <person name="Fu T."/>
            <person name="Tang G.D."/>
            <person name="Zhang D."/>
            <person name="Sun W.H."/>
            <person name="Liu D.K."/>
            <person name="Li Y."/>
            <person name="Chen G.Z."/>
            <person name="Liu X.D."/>
            <person name="Liao X.Y."/>
            <person name="Jiang Y.T."/>
            <person name="Yu X."/>
            <person name="Hao Y."/>
            <person name="Huang J."/>
            <person name="Zhao X.W."/>
            <person name="Ke S."/>
            <person name="Chen Y.Y."/>
            <person name="Wu W.L."/>
            <person name="Hsu J.L."/>
            <person name="Lin Y.F."/>
            <person name="Huang M.D."/>
            <person name="Li C.Y."/>
            <person name="Huang L."/>
            <person name="Wang Z.W."/>
            <person name="Zhao X."/>
            <person name="Zhong W.Y."/>
            <person name="Peng D.H."/>
            <person name="Ahmad S."/>
            <person name="Lan S."/>
            <person name="Zhang J.S."/>
            <person name="Tsai W.C."/>
            <person name="Van de Peer Y."/>
            <person name="Liu Z.J."/>
        </authorList>
    </citation>
    <scope>NUCLEOTIDE SEQUENCE</scope>
    <source>
        <strain evidence="1">CP</strain>
    </source>
</reference>
<organism evidence="1 2">
    <name type="scientific">Acorus calamus</name>
    <name type="common">Sweet flag</name>
    <dbReference type="NCBI Taxonomy" id="4465"/>
    <lineage>
        <taxon>Eukaryota</taxon>
        <taxon>Viridiplantae</taxon>
        <taxon>Streptophyta</taxon>
        <taxon>Embryophyta</taxon>
        <taxon>Tracheophyta</taxon>
        <taxon>Spermatophyta</taxon>
        <taxon>Magnoliopsida</taxon>
        <taxon>Liliopsida</taxon>
        <taxon>Acoraceae</taxon>
        <taxon>Acorus</taxon>
    </lineage>
</organism>
<comment type="caution">
    <text evidence="1">The sequence shown here is derived from an EMBL/GenBank/DDBJ whole genome shotgun (WGS) entry which is preliminary data.</text>
</comment>
<name>A0AAV9C7C6_ACOCL</name>
<keyword evidence="2" id="KW-1185">Reference proteome</keyword>
<reference evidence="1" key="2">
    <citation type="submission" date="2023-06" db="EMBL/GenBank/DDBJ databases">
        <authorList>
            <person name="Ma L."/>
            <person name="Liu K.-W."/>
            <person name="Li Z."/>
            <person name="Hsiao Y.-Y."/>
            <person name="Qi Y."/>
            <person name="Fu T."/>
            <person name="Tang G."/>
            <person name="Zhang D."/>
            <person name="Sun W.-H."/>
            <person name="Liu D.-K."/>
            <person name="Li Y."/>
            <person name="Chen G.-Z."/>
            <person name="Liu X.-D."/>
            <person name="Liao X.-Y."/>
            <person name="Jiang Y.-T."/>
            <person name="Yu X."/>
            <person name="Hao Y."/>
            <person name="Huang J."/>
            <person name="Zhao X.-W."/>
            <person name="Ke S."/>
            <person name="Chen Y.-Y."/>
            <person name="Wu W.-L."/>
            <person name="Hsu J.-L."/>
            <person name="Lin Y.-F."/>
            <person name="Huang M.-D."/>
            <person name="Li C.-Y."/>
            <person name="Huang L."/>
            <person name="Wang Z.-W."/>
            <person name="Zhao X."/>
            <person name="Zhong W.-Y."/>
            <person name="Peng D.-H."/>
            <person name="Ahmad S."/>
            <person name="Lan S."/>
            <person name="Zhang J.-S."/>
            <person name="Tsai W.-C."/>
            <person name="Van De Peer Y."/>
            <person name="Liu Z.-J."/>
        </authorList>
    </citation>
    <scope>NUCLEOTIDE SEQUENCE</scope>
    <source>
        <strain evidence="1">CP</strain>
        <tissue evidence="1">Leaves</tissue>
    </source>
</reference>
<dbReference type="AlphaFoldDB" id="A0AAV9C7C6"/>
<gene>
    <name evidence="1" type="ORF">QJS10_CPB21g00692</name>
</gene>
<evidence type="ECO:0000313" key="2">
    <source>
        <dbReference type="Proteomes" id="UP001180020"/>
    </source>
</evidence>